<evidence type="ECO:0000313" key="8">
    <source>
        <dbReference type="Proteomes" id="UP001271007"/>
    </source>
</evidence>
<proteinExistence type="predicted"/>
<comment type="subcellular location">
    <subcellularLocation>
        <location evidence="1">Cell membrane</location>
        <topology evidence="1">Multi-pass membrane protein</topology>
    </subcellularLocation>
</comment>
<keyword evidence="3 6" id="KW-1133">Transmembrane helix</keyword>
<feature type="region of interest" description="Disordered" evidence="5">
    <location>
        <begin position="668"/>
        <end position="687"/>
    </location>
</feature>
<dbReference type="PANTHER" id="PTHR46494:SF1">
    <property type="entry name" value="CORA FAMILY METAL ION TRANSPORTER (EUROFUNG)"/>
    <property type="match status" value="1"/>
</dbReference>
<evidence type="ECO:0000256" key="5">
    <source>
        <dbReference type="SAM" id="MobiDB-lite"/>
    </source>
</evidence>
<protein>
    <submittedName>
        <fullName evidence="7">Uncharacterized protein</fullName>
    </submittedName>
</protein>
<dbReference type="GO" id="GO:0000287">
    <property type="term" value="F:magnesium ion binding"/>
    <property type="evidence" value="ECO:0007669"/>
    <property type="project" value="TreeGrafter"/>
</dbReference>
<feature type="transmembrane region" description="Helical" evidence="6">
    <location>
        <begin position="563"/>
        <end position="585"/>
    </location>
</feature>
<dbReference type="Gene3D" id="1.20.58.340">
    <property type="entry name" value="Magnesium transport protein CorA, transmembrane region"/>
    <property type="match status" value="1"/>
</dbReference>
<name>A0AAJ0GCW1_9PEZI</name>
<keyword evidence="4 6" id="KW-0472">Membrane</keyword>
<sequence length="779" mass="87869">MPPDHRTYPEKENHHTGYDYDSDPSWKSKSNTPNQVLVNDIRLERWRHDRGPMLEINERSASTLVPDNASLTPSASYVRAADAASNPIEQQKFAELEESYGWMRHLRLRQYQQHAYDSEDSAKCRWIHCSSKFPEYLRGVLWALSEDMTNISSTLQTLDSTLQQQTRFSKHGKCFAPFSQPLDLGTSKEAGSTHPMLLAVPFLDWSILGAKPPLRFQVDKREGFQSARSSSHLIRSVLQHFYRLEDTADREPSQVFAKHKPWSTNRELDLKVRQWYGHYPSALDVDELWVLVIDPEHIVTFSSNQTWKSRWPPLQLTSRISDISFRNIRNAFFTSQQANEYTSLTHAVACLSGAVGMMHRNFWPDLVLPCTDRYAGYLGHLQYRLHRAPSTKLVTDLMACQEELNVVIQITQQQIDMLTDFQTLLSSHDPSTAPSPTSVRPTSSNHYNSYGNLPDPEPPSLQHRMTYNSRATYRQLSTSKITDPLAQVLDNLTRELTDLADLRDNTDRLVTRTIQLVNIRLEDHGRAILVFTVVTIVFLPLNFVSSFFGMNFRDIRGMQQTQWLFWAVAICVTSAVVAASVFLAFSGGRILESVVMWRDRRRERALSVRTARKQAEREGGGGGEKGFRVVGMERSGAASPLLGFGRSNASAPSLESPETATKLELAAISGPSSPSSKPRPRTSRALHSPLNLDKIEQTLARLFDQPIRTTEMFSKVGFGERLTTPAAVASRLSISWRCGGSATSSKARKQVSILSSPSILDVLEARKRGLVPPEPLKVD</sequence>
<evidence type="ECO:0000256" key="3">
    <source>
        <dbReference type="ARBA" id="ARBA00022989"/>
    </source>
</evidence>
<feature type="compositionally biased region" description="Basic and acidic residues" evidence="5">
    <location>
        <begin position="1"/>
        <end position="18"/>
    </location>
</feature>
<dbReference type="Pfam" id="PF01544">
    <property type="entry name" value="CorA"/>
    <property type="match status" value="1"/>
</dbReference>
<evidence type="ECO:0000313" key="7">
    <source>
        <dbReference type="EMBL" id="KAK3054752.1"/>
    </source>
</evidence>
<keyword evidence="2 6" id="KW-0812">Transmembrane</keyword>
<reference evidence="7" key="1">
    <citation type="submission" date="2023-04" db="EMBL/GenBank/DDBJ databases">
        <title>Black Yeasts Isolated from many extreme environments.</title>
        <authorList>
            <person name="Coleine C."/>
            <person name="Stajich J.E."/>
            <person name="Selbmann L."/>
        </authorList>
    </citation>
    <scope>NUCLEOTIDE SEQUENCE</scope>
    <source>
        <strain evidence="7">CCFEE 5312</strain>
    </source>
</reference>
<dbReference type="InterPro" id="IPR045863">
    <property type="entry name" value="CorA_TM1_TM2"/>
</dbReference>
<dbReference type="GO" id="GO:0050897">
    <property type="term" value="F:cobalt ion binding"/>
    <property type="evidence" value="ECO:0007669"/>
    <property type="project" value="TreeGrafter"/>
</dbReference>
<dbReference type="EMBL" id="JAWDJX010000011">
    <property type="protein sequence ID" value="KAK3054752.1"/>
    <property type="molecule type" value="Genomic_DNA"/>
</dbReference>
<accession>A0AAJ0GCW1</accession>
<organism evidence="7 8">
    <name type="scientific">Extremus antarcticus</name>
    <dbReference type="NCBI Taxonomy" id="702011"/>
    <lineage>
        <taxon>Eukaryota</taxon>
        <taxon>Fungi</taxon>
        <taxon>Dikarya</taxon>
        <taxon>Ascomycota</taxon>
        <taxon>Pezizomycotina</taxon>
        <taxon>Dothideomycetes</taxon>
        <taxon>Dothideomycetidae</taxon>
        <taxon>Mycosphaerellales</taxon>
        <taxon>Extremaceae</taxon>
        <taxon>Extremus</taxon>
    </lineage>
</organism>
<dbReference type="SUPFAM" id="SSF144083">
    <property type="entry name" value="Magnesium transport protein CorA, transmembrane region"/>
    <property type="match status" value="1"/>
</dbReference>
<dbReference type="Proteomes" id="UP001271007">
    <property type="component" value="Unassembled WGS sequence"/>
</dbReference>
<comment type="caution">
    <text evidence="7">The sequence shown here is derived from an EMBL/GenBank/DDBJ whole genome shotgun (WGS) entry which is preliminary data.</text>
</comment>
<dbReference type="AlphaFoldDB" id="A0AAJ0GCW1"/>
<feature type="region of interest" description="Disordered" evidence="5">
    <location>
        <begin position="608"/>
        <end position="628"/>
    </location>
</feature>
<evidence type="ECO:0000256" key="1">
    <source>
        <dbReference type="ARBA" id="ARBA00004651"/>
    </source>
</evidence>
<dbReference type="GO" id="GO:0015087">
    <property type="term" value="F:cobalt ion transmembrane transporter activity"/>
    <property type="evidence" value="ECO:0007669"/>
    <property type="project" value="TreeGrafter"/>
</dbReference>
<keyword evidence="8" id="KW-1185">Reference proteome</keyword>
<dbReference type="InterPro" id="IPR002523">
    <property type="entry name" value="MgTranspt_CorA/ZnTranspt_ZntB"/>
</dbReference>
<evidence type="ECO:0000256" key="6">
    <source>
        <dbReference type="SAM" id="Phobius"/>
    </source>
</evidence>
<dbReference type="GO" id="GO:0005886">
    <property type="term" value="C:plasma membrane"/>
    <property type="evidence" value="ECO:0007669"/>
    <property type="project" value="UniProtKB-SubCell"/>
</dbReference>
<evidence type="ECO:0000256" key="2">
    <source>
        <dbReference type="ARBA" id="ARBA00022692"/>
    </source>
</evidence>
<dbReference type="GO" id="GO:0015095">
    <property type="term" value="F:magnesium ion transmembrane transporter activity"/>
    <property type="evidence" value="ECO:0007669"/>
    <property type="project" value="TreeGrafter"/>
</dbReference>
<feature type="transmembrane region" description="Helical" evidence="6">
    <location>
        <begin position="528"/>
        <end position="551"/>
    </location>
</feature>
<feature type="region of interest" description="Disordered" evidence="5">
    <location>
        <begin position="426"/>
        <end position="461"/>
    </location>
</feature>
<dbReference type="PANTHER" id="PTHR46494">
    <property type="entry name" value="CORA FAMILY METAL ION TRANSPORTER (EUROFUNG)"/>
    <property type="match status" value="1"/>
</dbReference>
<evidence type="ECO:0000256" key="4">
    <source>
        <dbReference type="ARBA" id="ARBA00023136"/>
    </source>
</evidence>
<gene>
    <name evidence="7" type="ORF">LTR09_004481</name>
</gene>
<feature type="compositionally biased region" description="Polar residues" evidence="5">
    <location>
        <begin position="426"/>
        <end position="451"/>
    </location>
</feature>
<feature type="region of interest" description="Disordered" evidence="5">
    <location>
        <begin position="1"/>
        <end position="32"/>
    </location>
</feature>